<evidence type="ECO:0000256" key="1">
    <source>
        <dbReference type="SAM" id="SignalP"/>
    </source>
</evidence>
<comment type="caution">
    <text evidence="2">The sequence shown here is derived from an EMBL/GenBank/DDBJ whole genome shotgun (WGS) entry which is preliminary data.</text>
</comment>
<evidence type="ECO:0000313" key="2">
    <source>
        <dbReference type="EMBL" id="GBV21777.1"/>
    </source>
</evidence>
<sequence>MKHNILSKVILSTAIVTGSVAAPFVISDHNQTHAAEKQEGIGKLSQKNESTLHLSVNKNIKGTVSSNGELTLSDGKETKQMPTNATDKNGNEVVLAYKKSGDGFDIQVIKSSQERKTNWGKCALGTAGGAGTGGLGGASAGSVVPALGTAAGSVIGGVSGGAAGAAASCF</sequence>
<proteinExistence type="predicted"/>
<keyword evidence="1" id="KW-0732">Signal</keyword>
<feature type="signal peptide" evidence="1">
    <location>
        <begin position="1"/>
        <end position="21"/>
    </location>
</feature>
<protein>
    <recommendedName>
        <fullName evidence="4">Pathogenicity island protein</fullName>
    </recommendedName>
</protein>
<organism evidence="2 3">
    <name type="scientific">Staphylococcus aureus</name>
    <dbReference type="NCBI Taxonomy" id="1280"/>
    <lineage>
        <taxon>Bacteria</taxon>
        <taxon>Bacillati</taxon>
        <taxon>Bacillota</taxon>
        <taxon>Bacilli</taxon>
        <taxon>Bacillales</taxon>
        <taxon>Staphylococcaceae</taxon>
        <taxon>Staphylococcus</taxon>
    </lineage>
</organism>
<feature type="chain" id="PRO_5040247056" description="Pathogenicity island protein" evidence="1">
    <location>
        <begin position="22"/>
        <end position="170"/>
    </location>
</feature>
<name>A0A9P2Z0A1_STAAU</name>
<evidence type="ECO:0000313" key="3">
    <source>
        <dbReference type="Proteomes" id="UP000265645"/>
    </source>
</evidence>
<gene>
    <name evidence="2" type="ORF">M1K003_2800</name>
</gene>
<dbReference type="RefSeq" id="WP_002485543.1">
    <property type="nucleotide sequence ID" value="NZ_BDVT01000027.1"/>
</dbReference>
<dbReference type="EMBL" id="BDVT01000027">
    <property type="protein sequence ID" value="GBV21777.1"/>
    <property type="molecule type" value="Genomic_DNA"/>
</dbReference>
<dbReference type="AlphaFoldDB" id="A0A9P2Z0A1"/>
<reference evidence="3" key="1">
    <citation type="submission" date="2017-08" db="EMBL/GenBank/DDBJ databases">
        <title>Protection against atopic dermatitis through acquisition of Staphylococcus quorum-sensing agr mutations in the skin.</title>
        <authorList>
            <person name="Nakamura Y."/>
            <person name="Takahashi H."/>
            <person name="Takaya A."/>
            <person name="Inoue Y."/>
            <person name="Katayama Y."/>
            <person name="Kusuya Y."/>
            <person name="Shoji T."/>
            <person name="Takada S."/>
            <person name="Nakagawa S."/>
            <person name="Oguma R."/>
            <person name="Ozawa N."/>
            <person name="Yamaide F."/>
            <person name="Suzuki S."/>
            <person name="Villaruz A."/>
            <person name="Otto M."/>
            <person name="Matsue H."/>
            <person name="Nunez G."/>
            <person name="Shimojo N."/>
        </authorList>
    </citation>
    <scope>NUCLEOTIDE SEQUENCE [LARGE SCALE GENOMIC DNA]</scope>
    <source>
        <strain evidence="3">M1K003</strain>
    </source>
</reference>
<dbReference type="Proteomes" id="UP000265645">
    <property type="component" value="Unassembled WGS sequence"/>
</dbReference>
<accession>A0A9P2Z0A1</accession>
<evidence type="ECO:0008006" key="4">
    <source>
        <dbReference type="Google" id="ProtNLM"/>
    </source>
</evidence>